<accession>A0A448XHY3</accession>
<comment type="caution">
    <text evidence="2">The sequence shown here is derived from an EMBL/GenBank/DDBJ whole genome shotgun (WGS) entry which is preliminary data.</text>
</comment>
<dbReference type="InterPro" id="IPR036638">
    <property type="entry name" value="HLH_DNA-bd_sf"/>
</dbReference>
<sequence>MKAVSRPDFDRKGIICRGAPTAVTVLSETAERRRNYPDFREEICNKNRRPTLDALQQKIPRIQPESEKRATILQMTAKYINSLMARVNLLEKEVAVYRQSVGSDHVVAAENDAPESGGFSRKRKNGDLCRSPFSAVQIKSNVTEKSSEPSRMRRRKAETSSVRYDPQEGVTSIHYVPIEQDSMPFQAVSGTLTARNYTIISPSSYVSESPRPESTSSTAARLEHLVMAIEQIEGGRTLNVSSDQESPEECSLSVDPSPTMPSDSLFHQGQENFTFTYATPQQVSILKPTSDVFPEIFAQSGDIIPTDLTDVCKRKLSESSSSGEYPIVAKLLNRPIPHKYLHRPQVVVNSTH</sequence>
<organism evidence="2 3">
    <name type="scientific">Protopolystoma xenopodis</name>
    <dbReference type="NCBI Taxonomy" id="117903"/>
    <lineage>
        <taxon>Eukaryota</taxon>
        <taxon>Metazoa</taxon>
        <taxon>Spiralia</taxon>
        <taxon>Lophotrochozoa</taxon>
        <taxon>Platyhelminthes</taxon>
        <taxon>Monogenea</taxon>
        <taxon>Polyopisthocotylea</taxon>
        <taxon>Polystomatidea</taxon>
        <taxon>Polystomatidae</taxon>
        <taxon>Protopolystoma</taxon>
    </lineage>
</organism>
<evidence type="ECO:0008006" key="4">
    <source>
        <dbReference type="Google" id="ProtNLM"/>
    </source>
</evidence>
<feature type="region of interest" description="Disordered" evidence="1">
    <location>
        <begin position="139"/>
        <end position="165"/>
    </location>
</feature>
<gene>
    <name evidence="2" type="ORF">PXEA_LOCUS30481</name>
</gene>
<dbReference type="GO" id="GO:0046983">
    <property type="term" value="F:protein dimerization activity"/>
    <property type="evidence" value="ECO:0007669"/>
    <property type="project" value="InterPro"/>
</dbReference>
<feature type="region of interest" description="Disordered" evidence="1">
    <location>
        <begin position="239"/>
        <end position="260"/>
    </location>
</feature>
<name>A0A448XHY3_9PLAT</name>
<dbReference type="SUPFAM" id="SSF47459">
    <property type="entry name" value="HLH, helix-loop-helix DNA-binding domain"/>
    <property type="match status" value="1"/>
</dbReference>
<dbReference type="Proteomes" id="UP000784294">
    <property type="component" value="Unassembled WGS sequence"/>
</dbReference>
<evidence type="ECO:0000313" key="2">
    <source>
        <dbReference type="EMBL" id="VEL37041.1"/>
    </source>
</evidence>
<reference evidence="2" key="1">
    <citation type="submission" date="2018-11" db="EMBL/GenBank/DDBJ databases">
        <authorList>
            <consortium name="Pathogen Informatics"/>
        </authorList>
    </citation>
    <scope>NUCLEOTIDE SEQUENCE</scope>
</reference>
<keyword evidence="3" id="KW-1185">Reference proteome</keyword>
<proteinExistence type="predicted"/>
<protein>
    <recommendedName>
        <fullName evidence="4">BHLH domain-containing protein</fullName>
    </recommendedName>
</protein>
<dbReference type="EMBL" id="CAAALY010253848">
    <property type="protein sequence ID" value="VEL37041.1"/>
    <property type="molecule type" value="Genomic_DNA"/>
</dbReference>
<dbReference type="OrthoDB" id="10029128at2759"/>
<dbReference type="AlphaFoldDB" id="A0A448XHY3"/>
<evidence type="ECO:0000256" key="1">
    <source>
        <dbReference type="SAM" id="MobiDB-lite"/>
    </source>
</evidence>
<evidence type="ECO:0000313" key="3">
    <source>
        <dbReference type="Proteomes" id="UP000784294"/>
    </source>
</evidence>